<dbReference type="GO" id="GO:0016887">
    <property type="term" value="F:ATP hydrolysis activity"/>
    <property type="evidence" value="ECO:0007669"/>
    <property type="project" value="InterPro"/>
</dbReference>
<evidence type="ECO:0000259" key="2">
    <source>
        <dbReference type="Pfam" id="PF05876"/>
    </source>
</evidence>
<gene>
    <name evidence="4" type="ORF">FJU08_12780</name>
</gene>
<organism evidence="4 5">
    <name type="scientific">Martelella alba</name>
    <dbReference type="NCBI Taxonomy" id="2590451"/>
    <lineage>
        <taxon>Bacteria</taxon>
        <taxon>Pseudomonadati</taxon>
        <taxon>Pseudomonadota</taxon>
        <taxon>Alphaproteobacteria</taxon>
        <taxon>Hyphomicrobiales</taxon>
        <taxon>Aurantimonadaceae</taxon>
        <taxon>Martelella</taxon>
    </lineage>
</organism>
<evidence type="ECO:0000313" key="4">
    <source>
        <dbReference type="EMBL" id="TPW29686.1"/>
    </source>
</evidence>
<feature type="domain" description="Phage terminase large subunit GpA ATPase" evidence="2">
    <location>
        <begin position="42"/>
        <end position="288"/>
    </location>
</feature>
<evidence type="ECO:0000256" key="1">
    <source>
        <dbReference type="SAM" id="MobiDB-lite"/>
    </source>
</evidence>
<dbReference type="Proteomes" id="UP000318801">
    <property type="component" value="Unassembled WGS sequence"/>
</dbReference>
<protein>
    <submittedName>
        <fullName evidence="4">Terminase</fullName>
    </submittedName>
</protein>
<evidence type="ECO:0000313" key="5">
    <source>
        <dbReference type="Proteomes" id="UP000318801"/>
    </source>
</evidence>
<name>A0A506U8M5_9HYPH</name>
<sequence>MTILFNPLRLIYEALAEVCEPPPPVDYLAWAKDNIVFSERISAFPGPYREDMFPFFSEILKALSPDDPCSIVSLAKSAQVGGTVLANIFLLGTLELDPCDFLYVHPTEENASRWSKTKLMPLLRETTSVRALFADGSRDGGNSILYKERIDGRGAVQAAGANSAAGLSMISPRAQVQDDLAKWGMNEAGDPEVQADSRSKAFFNRKVFKISTPLIAPGCRITENYLAGTQERYHVPCPHCGELQVLEWENMRDHIDPEHPEAAHFCCTACGCEIHEHHRAWMVDPKNGAKWIAKYPDRARYHRSFHIWVPYSPLESWEAIARAWLKVQAGGADDKDKGTGAEQVFFNDTLGLAFEADNKAVDWEDLRDRADATGFKRGIVPADSLALTMGIDVQGDRVEWLLRGWGRNKISAVIDYGVIDSRAGSHLAGYREHSGHISEPQVMKALDQLIARRWPDENGKPRSIDRVGIDGNAYTEDVWFWVRGYPRSKVIMVRGDNRDTAPLLSQVREYDKNGRPKKQKWSTRFFNFNASVMKIGLYRDFKKDDPEAPGYIRFATGLGDAFYQQATSEVRVKEKDRSGYPRWRWKLPEGQRNEVLDMMNQSRAAAIRLGVPYWSDEAWDVRAEELAKLEPERQGDLEDLIGNLAAVAEAVSRAQEERAEAAEPTQTTVPDRVAAAMRRAGRAAQRNGRTP</sequence>
<dbReference type="RefSeq" id="WP_141149409.1">
    <property type="nucleotide sequence ID" value="NZ_VHLG01000008.1"/>
</dbReference>
<accession>A0A506U8M5</accession>
<dbReference type="Pfam" id="PF20454">
    <property type="entry name" value="GpA_nuclease"/>
    <property type="match status" value="1"/>
</dbReference>
<evidence type="ECO:0000259" key="3">
    <source>
        <dbReference type="Pfam" id="PF20454"/>
    </source>
</evidence>
<keyword evidence="5" id="KW-1185">Reference proteome</keyword>
<dbReference type="OrthoDB" id="5181253at2"/>
<reference evidence="4 5" key="1">
    <citation type="submission" date="2019-06" db="EMBL/GenBank/DDBJ databases">
        <authorList>
            <person name="Li M."/>
        </authorList>
    </citation>
    <scope>NUCLEOTIDE SEQUENCE [LARGE SCALE GENOMIC DNA]</scope>
    <source>
        <strain evidence="4 5">BGMRC2036</strain>
    </source>
</reference>
<dbReference type="InterPro" id="IPR046454">
    <property type="entry name" value="GpA_endonuclease"/>
</dbReference>
<dbReference type="EMBL" id="VHLG01000008">
    <property type="protein sequence ID" value="TPW29686.1"/>
    <property type="molecule type" value="Genomic_DNA"/>
</dbReference>
<proteinExistence type="predicted"/>
<dbReference type="Pfam" id="PF05876">
    <property type="entry name" value="GpA_ATPase"/>
    <property type="match status" value="1"/>
</dbReference>
<feature type="region of interest" description="Disordered" evidence="1">
    <location>
        <begin position="653"/>
        <end position="691"/>
    </location>
</feature>
<dbReference type="InterPro" id="IPR046453">
    <property type="entry name" value="GpA_ATPase"/>
</dbReference>
<feature type="compositionally biased region" description="Low complexity" evidence="1">
    <location>
        <begin position="672"/>
        <end position="691"/>
    </location>
</feature>
<dbReference type="GO" id="GO:0004519">
    <property type="term" value="F:endonuclease activity"/>
    <property type="evidence" value="ECO:0007669"/>
    <property type="project" value="InterPro"/>
</dbReference>
<dbReference type="AlphaFoldDB" id="A0A506U8M5"/>
<comment type="caution">
    <text evidence="4">The sequence shown here is derived from an EMBL/GenBank/DDBJ whole genome shotgun (WGS) entry which is preliminary data.</text>
</comment>
<feature type="domain" description="Terminase large subunit GpA endonuclease" evidence="3">
    <location>
        <begin position="302"/>
        <end position="612"/>
    </location>
</feature>